<feature type="compositionally biased region" description="Low complexity" evidence="1">
    <location>
        <begin position="48"/>
        <end position="68"/>
    </location>
</feature>
<dbReference type="AlphaFoldDB" id="A0A4Y8Q6G9"/>
<gene>
    <name evidence="4" type="ORF">B5M42_08040</name>
</gene>
<dbReference type="Pfam" id="PF13200">
    <property type="entry name" value="DUF4015"/>
    <property type="match status" value="1"/>
</dbReference>
<dbReference type="InterPro" id="IPR025275">
    <property type="entry name" value="DUF4015"/>
</dbReference>
<dbReference type="OrthoDB" id="9774125at2"/>
<evidence type="ECO:0000256" key="1">
    <source>
        <dbReference type="SAM" id="MobiDB-lite"/>
    </source>
</evidence>
<evidence type="ECO:0000313" key="5">
    <source>
        <dbReference type="Proteomes" id="UP000298246"/>
    </source>
</evidence>
<sequence length="398" mass="43758">MGPVCILLSLFLSAGALLSGCSSSYTGDTLKSHSGSPAEQLPVKSLAATPAANPQSSPAPQAPAAAQKPVKRHDVKGIYVSAWSAVGRKLDQLIQLVETTDLNAMVIDIKNDSGQITYASAVPQVNQIGANSNRVIPDVKGLLQRLKSKNIYTIARVVVFKDPYLGGKRSDLAMRSKTGKVWRDKKGVAWVDPFKSEVWDYNIAIAKEAAALGFDEIQFDYVRFPENGKRLDQEVKFDNPQQWSKSQAIEGFLKKAKDQVGSVAYLSADVFGLTTSSNDDMGIGQEWLKMSKEIDFISPMLYPSHYASGVYGVKSPDLQPYAIIRKAVMDGKAKNDQLGQASVRAADIRPWLQDFTATWIKPHKKYGTADVREQIKAAREQGVDQFLLWNSTSTYTYQ</sequence>
<evidence type="ECO:0000313" key="4">
    <source>
        <dbReference type="EMBL" id="TFE88858.1"/>
    </source>
</evidence>
<evidence type="ECO:0000259" key="3">
    <source>
        <dbReference type="Pfam" id="PF13200"/>
    </source>
</evidence>
<dbReference type="InterPro" id="IPR017853">
    <property type="entry name" value="GH"/>
</dbReference>
<protein>
    <recommendedName>
        <fullName evidence="3">DUF4015 domain-containing protein</fullName>
    </recommendedName>
</protein>
<dbReference type="SUPFAM" id="SSF51445">
    <property type="entry name" value="(Trans)glycosidases"/>
    <property type="match status" value="1"/>
</dbReference>
<keyword evidence="5" id="KW-1185">Reference proteome</keyword>
<feature type="signal peptide" evidence="2">
    <location>
        <begin position="1"/>
        <end position="27"/>
    </location>
</feature>
<name>A0A4Y8Q6G9_9BACL</name>
<feature type="region of interest" description="Disordered" evidence="1">
    <location>
        <begin position="48"/>
        <end position="70"/>
    </location>
</feature>
<evidence type="ECO:0000256" key="2">
    <source>
        <dbReference type="SAM" id="SignalP"/>
    </source>
</evidence>
<reference evidence="4 5" key="1">
    <citation type="submission" date="2017-03" db="EMBL/GenBank/DDBJ databases">
        <title>Isolation of Levoglucosan Utilizing Bacteria.</title>
        <authorList>
            <person name="Arya A.S."/>
        </authorList>
    </citation>
    <scope>NUCLEOTIDE SEQUENCE [LARGE SCALE GENOMIC DNA]</scope>
    <source>
        <strain evidence="4 5">MEC069</strain>
    </source>
</reference>
<dbReference type="EMBL" id="MYFO01000008">
    <property type="protein sequence ID" value="TFE88858.1"/>
    <property type="molecule type" value="Genomic_DNA"/>
</dbReference>
<comment type="caution">
    <text evidence="4">The sequence shown here is derived from an EMBL/GenBank/DDBJ whole genome shotgun (WGS) entry which is preliminary data.</text>
</comment>
<feature type="domain" description="DUF4015" evidence="3">
    <location>
        <begin position="77"/>
        <end position="395"/>
    </location>
</feature>
<organism evidence="4 5">
    <name type="scientific">Paenibacillus athensensis</name>
    <dbReference type="NCBI Taxonomy" id="1967502"/>
    <lineage>
        <taxon>Bacteria</taxon>
        <taxon>Bacillati</taxon>
        <taxon>Bacillota</taxon>
        <taxon>Bacilli</taxon>
        <taxon>Bacillales</taxon>
        <taxon>Paenibacillaceae</taxon>
        <taxon>Paenibacillus</taxon>
    </lineage>
</organism>
<feature type="chain" id="PRO_5038532556" description="DUF4015 domain-containing protein" evidence="2">
    <location>
        <begin position="28"/>
        <end position="398"/>
    </location>
</feature>
<dbReference type="Proteomes" id="UP000298246">
    <property type="component" value="Unassembled WGS sequence"/>
</dbReference>
<dbReference type="Gene3D" id="3.20.20.80">
    <property type="entry name" value="Glycosidases"/>
    <property type="match status" value="1"/>
</dbReference>
<accession>A0A4Y8Q6G9</accession>
<keyword evidence="2" id="KW-0732">Signal</keyword>
<proteinExistence type="predicted"/>